<dbReference type="Proteomes" id="UP000727056">
    <property type="component" value="Unassembled WGS sequence"/>
</dbReference>
<reference evidence="1 2" key="1">
    <citation type="submission" date="2020-03" db="EMBL/GenBank/DDBJ databases">
        <title>Draft genome of Streptomyces sp. ventii, isolated from the Axial Seamount in the Pacific Ocean, and resequencing of the two type strains Streptomyces lonarensis strain NCL 716 and Streptomyces bohaiensis strain 11A07.</title>
        <authorList>
            <person name="Loughran R.M."/>
            <person name="Pfannmuller K.M."/>
            <person name="Wasson B.J."/>
            <person name="Deadmond M.C."/>
            <person name="Paddock B.E."/>
            <person name="Koyack M.J."/>
            <person name="Gallegos D.A."/>
            <person name="Mitchell E.A."/>
            <person name="Ushijima B."/>
            <person name="Saw J.H."/>
            <person name="Mcphail K.L."/>
            <person name="Videau P."/>
        </authorList>
    </citation>
    <scope>NUCLEOTIDE SEQUENCE [LARGE SCALE GENOMIC DNA]</scope>
    <source>
        <strain evidence="1 2">11A07</strain>
    </source>
</reference>
<evidence type="ECO:0000313" key="1">
    <source>
        <dbReference type="EMBL" id="NJQ14726.1"/>
    </source>
</evidence>
<evidence type="ECO:0000313" key="2">
    <source>
        <dbReference type="Proteomes" id="UP000727056"/>
    </source>
</evidence>
<accession>A0ABX1C903</accession>
<organism evidence="1 2">
    <name type="scientific">Streptomyces bohaiensis</name>
    <dbReference type="NCBI Taxonomy" id="1431344"/>
    <lineage>
        <taxon>Bacteria</taxon>
        <taxon>Bacillati</taxon>
        <taxon>Actinomycetota</taxon>
        <taxon>Actinomycetes</taxon>
        <taxon>Kitasatosporales</taxon>
        <taxon>Streptomycetaceae</taxon>
        <taxon>Streptomyces</taxon>
    </lineage>
</organism>
<name>A0ABX1C903_9ACTN</name>
<proteinExistence type="predicted"/>
<evidence type="ECO:0008006" key="3">
    <source>
        <dbReference type="Google" id="ProtNLM"/>
    </source>
</evidence>
<gene>
    <name evidence="1" type="ORF">HCN52_07160</name>
</gene>
<sequence length="187" mass="19148">MRTTGPGRADPQAEEARRAATEFTARMLRMRTAGNNGAVHATLCEAVNGPPGRLPLVVEAMERVGLDAEIATLLWEAAALPPGPVAAIARALAESGRAGQCGQLLRQGAARPSSEAGTIAADLAASGRTDEAVTLLAALVRARRAADAVGAALAAPEVTPYLLRAARGVSEAHHHAVTTELRRAGVA</sequence>
<keyword evidence="2" id="KW-1185">Reference proteome</keyword>
<protein>
    <recommendedName>
        <fullName evidence="3">HEAT repeat domain-containing protein</fullName>
    </recommendedName>
</protein>
<comment type="caution">
    <text evidence="1">The sequence shown here is derived from an EMBL/GenBank/DDBJ whole genome shotgun (WGS) entry which is preliminary data.</text>
</comment>
<dbReference type="EMBL" id="JAAVJC010000036">
    <property type="protein sequence ID" value="NJQ14726.1"/>
    <property type="molecule type" value="Genomic_DNA"/>
</dbReference>